<proteinExistence type="predicted"/>
<keyword evidence="2" id="KW-1185">Reference proteome</keyword>
<evidence type="ECO:0000313" key="2">
    <source>
        <dbReference type="Proteomes" id="UP000593577"/>
    </source>
</evidence>
<sequence>MELPSAIPVCYCGLPASLQTLRSNENPRR</sequence>
<evidence type="ECO:0000313" key="1">
    <source>
        <dbReference type="EMBL" id="MBA0685680.1"/>
    </source>
</evidence>
<dbReference type="Proteomes" id="UP000593577">
    <property type="component" value="Unassembled WGS sequence"/>
</dbReference>
<reference evidence="1 2" key="1">
    <citation type="journal article" date="2019" name="Genome Biol. Evol.">
        <title>Insights into the evolution of the New World diploid cottons (Gossypium, subgenus Houzingenia) based on genome sequencing.</title>
        <authorList>
            <person name="Grover C.E."/>
            <person name="Arick M.A. 2nd"/>
            <person name="Thrash A."/>
            <person name="Conover J.L."/>
            <person name="Sanders W.S."/>
            <person name="Peterson D.G."/>
            <person name="Frelichowski J.E."/>
            <person name="Scheffler J.A."/>
            <person name="Scheffler B.E."/>
            <person name="Wendel J.F."/>
        </authorList>
    </citation>
    <scope>NUCLEOTIDE SEQUENCE [LARGE SCALE GENOMIC DNA]</scope>
    <source>
        <strain evidence="1">185</strain>
        <tissue evidence="1">Leaf</tissue>
    </source>
</reference>
<comment type="caution">
    <text evidence="1">The sequence shown here is derived from an EMBL/GenBank/DDBJ whole genome shotgun (WGS) entry which is preliminary data.</text>
</comment>
<protein>
    <submittedName>
        <fullName evidence="1">Uncharacterized protein</fullName>
    </submittedName>
</protein>
<dbReference type="AlphaFoldDB" id="A0A7J8XEY1"/>
<name>A0A7J8XEY1_GOSAI</name>
<dbReference type="EMBL" id="JABFAA010000007">
    <property type="protein sequence ID" value="MBA0685680.1"/>
    <property type="molecule type" value="Genomic_DNA"/>
</dbReference>
<gene>
    <name evidence="1" type="ORF">Goari_013331</name>
</gene>
<accession>A0A7J8XEY1</accession>
<organism evidence="1 2">
    <name type="scientific">Gossypium aridum</name>
    <name type="common">American cotton</name>
    <name type="synonym">Erioxylum aridum</name>
    <dbReference type="NCBI Taxonomy" id="34290"/>
    <lineage>
        <taxon>Eukaryota</taxon>
        <taxon>Viridiplantae</taxon>
        <taxon>Streptophyta</taxon>
        <taxon>Embryophyta</taxon>
        <taxon>Tracheophyta</taxon>
        <taxon>Spermatophyta</taxon>
        <taxon>Magnoliopsida</taxon>
        <taxon>eudicotyledons</taxon>
        <taxon>Gunneridae</taxon>
        <taxon>Pentapetalae</taxon>
        <taxon>rosids</taxon>
        <taxon>malvids</taxon>
        <taxon>Malvales</taxon>
        <taxon>Malvaceae</taxon>
        <taxon>Malvoideae</taxon>
        <taxon>Gossypium</taxon>
    </lineage>
</organism>
<feature type="non-terminal residue" evidence="1">
    <location>
        <position position="29"/>
    </location>
</feature>